<name>A0A1Y1IPW9_KLENI</name>
<proteinExistence type="predicted"/>
<evidence type="ECO:0000313" key="2">
    <source>
        <dbReference type="EMBL" id="GAQ92910.1"/>
    </source>
</evidence>
<evidence type="ECO:0000313" key="3">
    <source>
        <dbReference type="Proteomes" id="UP000054558"/>
    </source>
</evidence>
<dbReference type="AlphaFoldDB" id="A0A1Y1IPW9"/>
<reference evidence="2 3" key="1">
    <citation type="journal article" date="2014" name="Nat. Commun.">
        <title>Klebsormidium flaccidum genome reveals primary factors for plant terrestrial adaptation.</title>
        <authorList>
            <person name="Hori K."/>
            <person name="Maruyama F."/>
            <person name="Fujisawa T."/>
            <person name="Togashi T."/>
            <person name="Yamamoto N."/>
            <person name="Seo M."/>
            <person name="Sato S."/>
            <person name="Yamada T."/>
            <person name="Mori H."/>
            <person name="Tajima N."/>
            <person name="Moriyama T."/>
            <person name="Ikeuchi M."/>
            <person name="Watanabe M."/>
            <person name="Wada H."/>
            <person name="Kobayashi K."/>
            <person name="Saito M."/>
            <person name="Masuda T."/>
            <person name="Sasaki-Sekimoto Y."/>
            <person name="Mashiguchi K."/>
            <person name="Awai K."/>
            <person name="Shimojima M."/>
            <person name="Masuda S."/>
            <person name="Iwai M."/>
            <person name="Nobusawa T."/>
            <person name="Narise T."/>
            <person name="Kondo S."/>
            <person name="Saito H."/>
            <person name="Sato R."/>
            <person name="Murakawa M."/>
            <person name="Ihara Y."/>
            <person name="Oshima-Yamada Y."/>
            <person name="Ohtaka K."/>
            <person name="Satoh M."/>
            <person name="Sonobe K."/>
            <person name="Ishii M."/>
            <person name="Ohtani R."/>
            <person name="Kanamori-Sato M."/>
            <person name="Honoki R."/>
            <person name="Miyazaki D."/>
            <person name="Mochizuki H."/>
            <person name="Umetsu J."/>
            <person name="Higashi K."/>
            <person name="Shibata D."/>
            <person name="Kamiya Y."/>
            <person name="Sato N."/>
            <person name="Nakamura Y."/>
            <person name="Tabata S."/>
            <person name="Ida S."/>
            <person name="Kurokawa K."/>
            <person name="Ohta H."/>
        </authorList>
    </citation>
    <scope>NUCLEOTIDE SEQUENCE [LARGE SCALE GENOMIC DNA]</scope>
    <source>
        <strain evidence="2 3">NIES-2285</strain>
    </source>
</reference>
<dbReference type="EMBL" id="DF238145">
    <property type="protein sequence ID" value="GAQ92910.1"/>
    <property type="molecule type" value="Genomic_DNA"/>
</dbReference>
<sequence>MMEGSMQEATLAEPEQTVCEFEGTRRPVFAEELPPADEEMLEKELSELDTLGLGLKEGGDAAGLLEAACLPSGDEMTLREGYMPTSPVYSSIDLPEEDEVRAPNKKRPHAVASGDAVPEPEEQRSTSRGQRRIKLSLQPQPPTCDTLLSPMPVDEPAAAGTEQSCPTFPGQPPEVNDRPRATSFGASQLAPAFHTKEMPAERWWQEGTR</sequence>
<protein>
    <submittedName>
        <fullName evidence="2">Uncharacterized protein</fullName>
    </submittedName>
</protein>
<organism evidence="2 3">
    <name type="scientific">Klebsormidium nitens</name>
    <name type="common">Green alga</name>
    <name type="synonym">Ulothrix nitens</name>
    <dbReference type="NCBI Taxonomy" id="105231"/>
    <lineage>
        <taxon>Eukaryota</taxon>
        <taxon>Viridiplantae</taxon>
        <taxon>Streptophyta</taxon>
        <taxon>Klebsormidiophyceae</taxon>
        <taxon>Klebsormidiales</taxon>
        <taxon>Klebsormidiaceae</taxon>
        <taxon>Klebsormidium</taxon>
    </lineage>
</organism>
<feature type="region of interest" description="Disordered" evidence="1">
    <location>
        <begin position="78"/>
        <end position="209"/>
    </location>
</feature>
<feature type="compositionally biased region" description="Basic and acidic residues" evidence="1">
    <location>
        <begin position="194"/>
        <end position="209"/>
    </location>
</feature>
<gene>
    <name evidence="2" type="ORF">KFL_011960025</name>
</gene>
<keyword evidence="3" id="KW-1185">Reference proteome</keyword>
<evidence type="ECO:0000256" key="1">
    <source>
        <dbReference type="SAM" id="MobiDB-lite"/>
    </source>
</evidence>
<dbReference type="Proteomes" id="UP000054558">
    <property type="component" value="Unassembled WGS sequence"/>
</dbReference>
<accession>A0A1Y1IPW9</accession>